<feature type="compositionally biased region" description="Polar residues" evidence="1">
    <location>
        <begin position="19"/>
        <end position="28"/>
    </location>
</feature>
<organism evidence="2 3">
    <name type="scientific">Flavobacterium xanthum</name>
    <dbReference type="NCBI Taxonomy" id="69322"/>
    <lineage>
        <taxon>Bacteria</taxon>
        <taxon>Pseudomonadati</taxon>
        <taxon>Bacteroidota</taxon>
        <taxon>Flavobacteriia</taxon>
        <taxon>Flavobacteriales</taxon>
        <taxon>Flavobacteriaceae</taxon>
        <taxon>Flavobacterium</taxon>
    </lineage>
</organism>
<dbReference type="AlphaFoldDB" id="A0A1M6WWA3"/>
<proteinExistence type="predicted"/>
<accession>A0A1M6WWA3</accession>
<dbReference type="EMBL" id="FRBU01000001">
    <property type="protein sequence ID" value="SHK98062.1"/>
    <property type="molecule type" value="Genomic_DNA"/>
</dbReference>
<evidence type="ECO:0000256" key="1">
    <source>
        <dbReference type="SAM" id="MobiDB-lite"/>
    </source>
</evidence>
<dbReference type="STRING" id="69322.SAMN05443669_100160"/>
<sequence length="41" mass="4128">MFGSSDVASRIGGKAAGSNPATPTINPFCSSTEGIFLLPNN</sequence>
<evidence type="ECO:0000313" key="2">
    <source>
        <dbReference type="EMBL" id="SHK98062.1"/>
    </source>
</evidence>
<evidence type="ECO:0000313" key="3">
    <source>
        <dbReference type="Proteomes" id="UP000184260"/>
    </source>
</evidence>
<gene>
    <name evidence="2" type="ORF">SAMN05443669_100160</name>
</gene>
<name>A0A1M6WWA3_9FLAO</name>
<protein>
    <submittedName>
        <fullName evidence="2">Uncharacterized protein</fullName>
    </submittedName>
</protein>
<feature type="region of interest" description="Disordered" evidence="1">
    <location>
        <begin position="1"/>
        <end position="28"/>
    </location>
</feature>
<dbReference type="Proteomes" id="UP000184260">
    <property type="component" value="Unassembled WGS sequence"/>
</dbReference>
<keyword evidence="3" id="KW-1185">Reference proteome</keyword>
<reference evidence="3" key="1">
    <citation type="submission" date="2016-11" db="EMBL/GenBank/DDBJ databases">
        <authorList>
            <person name="Varghese N."/>
            <person name="Submissions S."/>
        </authorList>
    </citation>
    <scope>NUCLEOTIDE SEQUENCE [LARGE SCALE GENOMIC DNA]</scope>
    <source>
        <strain evidence="3">DSM 3661</strain>
    </source>
</reference>